<dbReference type="Gene3D" id="3.40.50.2000">
    <property type="entry name" value="Glycogen Phosphorylase B"/>
    <property type="match status" value="2"/>
</dbReference>
<proteinExistence type="inferred from homology"/>
<evidence type="ECO:0000259" key="2">
    <source>
        <dbReference type="Pfam" id="PF00534"/>
    </source>
</evidence>
<keyword evidence="6" id="KW-0328">Glycosyltransferase</keyword>
<dbReference type="InterPro" id="IPR043129">
    <property type="entry name" value="ATPase_NBD"/>
</dbReference>
<comment type="similarity">
    <text evidence="1">Belongs to the NodU/CmcH family.</text>
</comment>
<evidence type="ECO:0000256" key="1">
    <source>
        <dbReference type="ARBA" id="ARBA00006129"/>
    </source>
</evidence>
<evidence type="ECO:0000313" key="7">
    <source>
        <dbReference type="Proteomes" id="UP001210231"/>
    </source>
</evidence>
<sequence length="961" mass="107740">MTFKILHISPYYLPDTNFGGPTFSVSSLCEALVKSDVEVTVFTVSYHKEDELPKKAIINGVNVVYFKGDFGTPCQWSQQLLDALKKEAGNYDIVHLNTWWNLLIFKSLAIVKSLDIPIVISLRGMLGQYSFTHRKTLLKKVFQEQFGNKLLNSATILATSKLEADEVNERTGRPLKEIPVLPNLINLKIRPTMTLGNQPGFKIGFLSRLHHKKGIDNLLQAIPGCPHVDEVIIGGDGDEIYVNSLKDEVNRLGIAHKVNFVGWISDDMKTDFFQTFDIFVLPSYHENFANVVAEAWGAGKPTIITPEVGLSNFVEQYDVGWLCEATPESTAAVINQAFNEKHLWERKAANAQQLAADKFTNDRIINDYMQLYKKIANSKRTNIVLGINAYHADASAAIYKNGELLAAVEEERFTRVKHFAGFPKLAIDFCLKEAGVNINQVDAVTFGRDPQAKFANKLKFALAKPKALQYAIKGRLSNAQKSQNVTDDLRHHFPESADTLKHKIHFIEHHRSHLASAYFASPFRHAALLSVDGSGDFTTTMLGVGKDLDISVIDDIDFPHSIGIFYSAFTQLLGFPHYGDEYKVMGLAPYGKPVYNREVEQVIQILPDGKFKLNLEYFRAPEKGYVHYNEDHVPVIPVLYSRLLEEKFGVARKKEEPLTEHHKNLAASVQAVTEKVIFHLLNHLHQLTGLTEVCIAGGVAQNSVANGKIYANTPFKKVYIPPAGHDAGLSMGSALYYQHHILKQERSLKIASPYTGTYFSNAEIATVIKANRLSFNLYSKPELYEAVANCITDGGVVGWFSGKSEFGPRALGNRSILADPRRADAKDIINSKIKRRESFRPFAPSILQEHVTEYFEQTADVPYMEKVFVIKADKRALIPAVTHADGTGRLQTVTKDINENYYNLIETLFKKTGVPVILNTSFNENEPIVNTPQQAIDCFLRTSMDMLVLEDFVITRKDIHS</sequence>
<feature type="domain" description="Glycosyltransferase subfamily 4-like N-terminal" evidence="4">
    <location>
        <begin position="19"/>
        <end position="187"/>
    </location>
</feature>
<dbReference type="InterPro" id="IPR001296">
    <property type="entry name" value="Glyco_trans_1"/>
</dbReference>
<keyword evidence="6" id="KW-0808">Transferase</keyword>
<dbReference type="Pfam" id="PF13439">
    <property type="entry name" value="Glyco_transf_4"/>
    <property type="match status" value="1"/>
</dbReference>
<dbReference type="RefSeq" id="WP_407030527.1">
    <property type="nucleotide sequence ID" value="NZ_JAQGEF010000004.1"/>
</dbReference>
<reference evidence="6 7" key="1">
    <citation type="submission" date="2022-12" db="EMBL/GenBank/DDBJ databases">
        <title>Chitinophagaceae gen. sp. nov., a new member of the family Chitinophagaceae, isolated from soil in a chemical factory.</title>
        <authorList>
            <person name="Ke Z."/>
        </authorList>
    </citation>
    <scope>NUCLEOTIDE SEQUENCE [LARGE SCALE GENOMIC DNA]</scope>
    <source>
        <strain evidence="6 7">LY-5</strain>
    </source>
</reference>
<evidence type="ECO:0000259" key="3">
    <source>
        <dbReference type="Pfam" id="PF02543"/>
    </source>
</evidence>
<feature type="domain" description="Carbamoyltransferase" evidence="3">
    <location>
        <begin position="384"/>
        <end position="735"/>
    </location>
</feature>
<dbReference type="InterPro" id="IPR028098">
    <property type="entry name" value="Glyco_trans_4-like_N"/>
</dbReference>
<dbReference type="CDD" id="cd24098">
    <property type="entry name" value="ASKHA_NBD_TobZ_N"/>
    <property type="match status" value="1"/>
</dbReference>
<dbReference type="Gene3D" id="3.90.870.20">
    <property type="entry name" value="Carbamoyltransferase, C-terminal domain"/>
    <property type="match status" value="1"/>
</dbReference>
<dbReference type="Proteomes" id="UP001210231">
    <property type="component" value="Unassembled WGS sequence"/>
</dbReference>
<evidence type="ECO:0000259" key="4">
    <source>
        <dbReference type="Pfam" id="PF13439"/>
    </source>
</evidence>
<dbReference type="Pfam" id="PF16861">
    <property type="entry name" value="Carbam_trans_C"/>
    <property type="match status" value="1"/>
</dbReference>
<dbReference type="InterPro" id="IPR003696">
    <property type="entry name" value="Carbtransf_dom"/>
</dbReference>
<dbReference type="InterPro" id="IPR031730">
    <property type="entry name" value="Carbam_trans_C"/>
</dbReference>
<comment type="caution">
    <text evidence="6">The sequence shown here is derived from an EMBL/GenBank/DDBJ whole genome shotgun (WGS) entry which is preliminary data.</text>
</comment>
<evidence type="ECO:0000313" key="6">
    <source>
        <dbReference type="EMBL" id="MDA3614204.1"/>
    </source>
</evidence>
<dbReference type="SUPFAM" id="SSF53756">
    <property type="entry name" value="UDP-Glycosyltransferase/glycogen phosphorylase"/>
    <property type="match status" value="1"/>
</dbReference>
<accession>A0ABT4UHW3</accession>
<dbReference type="PANTHER" id="PTHR34847:SF1">
    <property type="entry name" value="NODULATION PROTEIN U"/>
    <property type="match status" value="1"/>
</dbReference>
<dbReference type="GO" id="GO:0016757">
    <property type="term" value="F:glycosyltransferase activity"/>
    <property type="evidence" value="ECO:0007669"/>
    <property type="project" value="UniProtKB-KW"/>
</dbReference>
<protein>
    <submittedName>
        <fullName evidence="6">Glycosyltransferase</fullName>
        <ecNumber evidence="6">2.4.-.-</ecNumber>
    </submittedName>
</protein>
<gene>
    <name evidence="6" type="ORF">O3P16_05255</name>
</gene>
<dbReference type="PANTHER" id="PTHR34847">
    <property type="entry name" value="NODULATION PROTEIN U"/>
    <property type="match status" value="1"/>
</dbReference>
<dbReference type="Pfam" id="PF00534">
    <property type="entry name" value="Glycos_transf_1"/>
    <property type="match status" value="1"/>
</dbReference>
<dbReference type="InterPro" id="IPR038152">
    <property type="entry name" value="Carbam_trans_C_sf"/>
</dbReference>
<dbReference type="EC" id="2.4.-.-" evidence="6"/>
<evidence type="ECO:0000259" key="5">
    <source>
        <dbReference type="Pfam" id="PF16861"/>
    </source>
</evidence>
<organism evidence="6 7">
    <name type="scientific">Polluticaenibacter yanchengensis</name>
    <dbReference type="NCBI Taxonomy" id="3014562"/>
    <lineage>
        <taxon>Bacteria</taxon>
        <taxon>Pseudomonadati</taxon>
        <taxon>Bacteroidota</taxon>
        <taxon>Chitinophagia</taxon>
        <taxon>Chitinophagales</taxon>
        <taxon>Chitinophagaceae</taxon>
        <taxon>Polluticaenibacter</taxon>
    </lineage>
</organism>
<name>A0ABT4UHW3_9BACT</name>
<dbReference type="InterPro" id="IPR051338">
    <property type="entry name" value="NodU/CmcH_Carbamoyltrnsfr"/>
</dbReference>
<feature type="domain" description="Carbamoyltransferase C-terminal" evidence="5">
    <location>
        <begin position="788"/>
        <end position="956"/>
    </location>
</feature>
<dbReference type="SUPFAM" id="SSF53067">
    <property type="entry name" value="Actin-like ATPase domain"/>
    <property type="match status" value="1"/>
</dbReference>
<dbReference type="Pfam" id="PF02543">
    <property type="entry name" value="Carbam_trans_N"/>
    <property type="match status" value="1"/>
</dbReference>
<keyword evidence="7" id="KW-1185">Reference proteome</keyword>
<feature type="domain" description="Glycosyl transferase family 1" evidence="2">
    <location>
        <begin position="201"/>
        <end position="352"/>
    </location>
</feature>
<dbReference type="EMBL" id="JAQGEF010000004">
    <property type="protein sequence ID" value="MDA3614204.1"/>
    <property type="molecule type" value="Genomic_DNA"/>
</dbReference>
<dbReference type="Gene3D" id="3.30.420.40">
    <property type="match status" value="2"/>
</dbReference>